<keyword evidence="3" id="KW-0808">Transferase</keyword>
<accession>A0A2V2NI20</accession>
<protein>
    <recommendedName>
        <fullName evidence="8">Type II methyltransferase</fullName>
        <ecNumber evidence="8">2.1.1.113</ecNumber>
    </recommendedName>
    <alternativeName>
        <fullName evidence="8">N-4 cytosine-specific methyltransferase</fullName>
    </alternativeName>
</protein>
<sequence>MTSDIQKSSNIEPVIVTIELDRDFFSEELQIISKINKKISSAEISLSPDGRSLNAFLFKLDPDHFQKVIDELILLSGLNERYQNELNNPFHLLIQKIFSIKSYGIRYRKRVYAGYADERKVIGRKEKSSDRGSFFYANNNSFSSNINQLPAEYMNKVLCGDSEVVLSTLPDNCIDIIITSPPYNFGLEYSSSGDSKKWDQYLEKLYCVFSEGIRVLKYGGRFIVNVQPLFSDYIPLHHLLSNFFMNNKMIWKGEILWEKNNYNCKYTSWGSWKSPSSPYLKYTWEFIEIFCKGTLKKPGKSENADISDEEFKSWVVAKWSMGPERRMKQFNHPAMFPEELVERCLKLFSFKGDIVLDPFNGAGTSTLVAAKTGRNYLGIDISSEYCEIARDRISGLTTKNSSNGDKGIKKSSNKNINPEAEIIKKRRGRPSKQKILKSESSQHHLDGFYSV</sequence>
<keyword evidence="6" id="KW-0238">DNA-binding</keyword>
<keyword evidence="5 8" id="KW-0680">Restriction system</keyword>
<evidence type="ECO:0000256" key="5">
    <source>
        <dbReference type="ARBA" id="ARBA00022747"/>
    </source>
</evidence>
<dbReference type="Pfam" id="PF01555">
    <property type="entry name" value="N6_N4_Mtase"/>
    <property type="match status" value="1"/>
</dbReference>
<dbReference type="Proteomes" id="UP000245934">
    <property type="component" value="Unassembled WGS sequence"/>
</dbReference>
<keyword evidence="4 8" id="KW-0949">S-adenosyl-L-methionine</keyword>
<evidence type="ECO:0000313" key="11">
    <source>
        <dbReference type="EMBL" id="PWR75251.1"/>
    </source>
</evidence>
<evidence type="ECO:0000256" key="4">
    <source>
        <dbReference type="ARBA" id="ARBA00022691"/>
    </source>
</evidence>
<comment type="similarity">
    <text evidence="1">Belongs to the N(4)/N(6)-methyltransferase family. N(4) subfamily.</text>
</comment>
<name>A0A2V2NI20_9EURY</name>
<dbReference type="InterPro" id="IPR017985">
    <property type="entry name" value="MeTrfase_CN4_CS"/>
</dbReference>
<evidence type="ECO:0000256" key="6">
    <source>
        <dbReference type="ARBA" id="ARBA00023125"/>
    </source>
</evidence>
<dbReference type="GO" id="GO:0015667">
    <property type="term" value="F:site-specific DNA-methyltransferase (cytosine-N4-specific) activity"/>
    <property type="evidence" value="ECO:0007669"/>
    <property type="project" value="UniProtKB-EC"/>
</dbReference>
<comment type="caution">
    <text evidence="11">The sequence shown here is derived from an EMBL/GenBank/DDBJ whole genome shotgun (WGS) entry which is preliminary data.</text>
</comment>
<reference evidence="11 12" key="1">
    <citation type="submission" date="2018-05" db="EMBL/GenBank/DDBJ databases">
        <title>Draft genome of Methanospirillum stamsii Pt1.</title>
        <authorList>
            <person name="Dueholm M.S."/>
            <person name="Nielsen P.H."/>
            <person name="Bakmann L.F."/>
            <person name="Otzen D.E."/>
        </authorList>
    </citation>
    <scope>NUCLEOTIDE SEQUENCE [LARGE SCALE GENOMIC DNA]</scope>
    <source>
        <strain evidence="11 12">Pt1</strain>
    </source>
</reference>
<dbReference type="RefSeq" id="WP_109940113.1">
    <property type="nucleotide sequence ID" value="NZ_CP176366.1"/>
</dbReference>
<dbReference type="GO" id="GO:0009307">
    <property type="term" value="P:DNA restriction-modification system"/>
    <property type="evidence" value="ECO:0007669"/>
    <property type="project" value="UniProtKB-KW"/>
</dbReference>
<evidence type="ECO:0000256" key="8">
    <source>
        <dbReference type="RuleBase" id="RU362026"/>
    </source>
</evidence>
<feature type="compositionally biased region" description="Basic residues" evidence="9">
    <location>
        <begin position="424"/>
        <end position="435"/>
    </location>
</feature>
<dbReference type="PANTHER" id="PTHR13370">
    <property type="entry name" value="RNA METHYLASE-RELATED"/>
    <property type="match status" value="1"/>
</dbReference>
<dbReference type="OrthoDB" id="38200at2157"/>
<dbReference type="EMBL" id="QGMZ01000011">
    <property type="protein sequence ID" value="PWR75251.1"/>
    <property type="molecule type" value="Genomic_DNA"/>
</dbReference>
<dbReference type="AlphaFoldDB" id="A0A2V2NI20"/>
<evidence type="ECO:0000256" key="7">
    <source>
        <dbReference type="ARBA" id="ARBA00049120"/>
    </source>
</evidence>
<evidence type="ECO:0000256" key="1">
    <source>
        <dbReference type="ARBA" id="ARBA00010203"/>
    </source>
</evidence>
<evidence type="ECO:0000259" key="10">
    <source>
        <dbReference type="Pfam" id="PF01555"/>
    </source>
</evidence>
<dbReference type="GO" id="GO:0005737">
    <property type="term" value="C:cytoplasm"/>
    <property type="evidence" value="ECO:0007669"/>
    <property type="project" value="TreeGrafter"/>
</dbReference>
<feature type="region of interest" description="Disordered" evidence="9">
    <location>
        <begin position="396"/>
        <end position="451"/>
    </location>
</feature>
<dbReference type="Gene3D" id="3.40.50.150">
    <property type="entry name" value="Vaccinia Virus protein VP39"/>
    <property type="match status" value="1"/>
</dbReference>
<feature type="compositionally biased region" description="Basic and acidic residues" evidence="9">
    <location>
        <begin position="436"/>
        <end position="451"/>
    </location>
</feature>
<keyword evidence="12" id="KW-1185">Reference proteome</keyword>
<dbReference type="GeneID" id="97610832"/>
<dbReference type="PANTHER" id="PTHR13370:SF3">
    <property type="entry name" value="TRNA (GUANINE(10)-N2)-METHYLTRANSFERASE HOMOLOG"/>
    <property type="match status" value="1"/>
</dbReference>
<dbReference type="SUPFAM" id="SSF53335">
    <property type="entry name" value="S-adenosyl-L-methionine-dependent methyltransferases"/>
    <property type="match status" value="1"/>
</dbReference>
<proteinExistence type="inferred from homology"/>
<evidence type="ECO:0000256" key="3">
    <source>
        <dbReference type="ARBA" id="ARBA00022679"/>
    </source>
</evidence>
<dbReference type="EC" id="2.1.1.113" evidence="8"/>
<dbReference type="InterPro" id="IPR002941">
    <property type="entry name" value="DNA_methylase_N4/N6"/>
</dbReference>
<feature type="domain" description="DNA methylase N-4/N-6" evidence="10">
    <location>
        <begin position="174"/>
        <end position="390"/>
    </location>
</feature>
<dbReference type="GO" id="GO:0003677">
    <property type="term" value="F:DNA binding"/>
    <property type="evidence" value="ECO:0007669"/>
    <property type="project" value="UniProtKB-KW"/>
</dbReference>
<keyword evidence="2 8" id="KW-0489">Methyltransferase</keyword>
<evidence type="ECO:0000313" key="12">
    <source>
        <dbReference type="Proteomes" id="UP000245934"/>
    </source>
</evidence>
<dbReference type="GO" id="GO:0032259">
    <property type="term" value="P:methylation"/>
    <property type="evidence" value="ECO:0007669"/>
    <property type="project" value="UniProtKB-KW"/>
</dbReference>
<dbReference type="InterPro" id="IPR029063">
    <property type="entry name" value="SAM-dependent_MTases_sf"/>
</dbReference>
<evidence type="ECO:0000256" key="2">
    <source>
        <dbReference type="ARBA" id="ARBA00022603"/>
    </source>
</evidence>
<organism evidence="11 12">
    <name type="scientific">Methanospirillum stamsii</name>
    <dbReference type="NCBI Taxonomy" id="1277351"/>
    <lineage>
        <taxon>Archaea</taxon>
        <taxon>Methanobacteriati</taxon>
        <taxon>Methanobacteriota</taxon>
        <taxon>Stenosarchaea group</taxon>
        <taxon>Methanomicrobia</taxon>
        <taxon>Methanomicrobiales</taxon>
        <taxon>Methanospirillaceae</taxon>
        <taxon>Methanospirillum</taxon>
    </lineage>
</organism>
<dbReference type="PRINTS" id="PR00508">
    <property type="entry name" value="S21N4MTFRASE"/>
</dbReference>
<dbReference type="GO" id="GO:0008170">
    <property type="term" value="F:N-methyltransferase activity"/>
    <property type="evidence" value="ECO:0007669"/>
    <property type="project" value="InterPro"/>
</dbReference>
<dbReference type="PROSITE" id="PS00093">
    <property type="entry name" value="N4_MTASE"/>
    <property type="match status" value="1"/>
</dbReference>
<gene>
    <name evidence="11" type="ORF">DLD82_05540</name>
</gene>
<evidence type="ECO:0000256" key="9">
    <source>
        <dbReference type="SAM" id="MobiDB-lite"/>
    </source>
</evidence>
<comment type="catalytic activity">
    <reaction evidence="7 8">
        <text>a 2'-deoxycytidine in DNA + S-adenosyl-L-methionine = an N(4)-methyl-2'-deoxycytidine in DNA + S-adenosyl-L-homocysteine + H(+)</text>
        <dbReference type="Rhea" id="RHEA:16857"/>
        <dbReference type="Rhea" id="RHEA-COMP:11369"/>
        <dbReference type="Rhea" id="RHEA-COMP:13674"/>
        <dbReference type="ChEBI" id="CHEBI:15378"/>
        <dbReference type="ChEBI" id="CHEBI:57856"/>
        <dbReference type="ChEBI" id="CHEBI:59789"/>
        <dbReference type="ChEBI" id="CHEBI:85452"/>
        <dbReference type="ChEBI" id="CHEBI:137933"/>
        <dbReference type="EC" id="2.1.1.113"/>
    </reaction>
</comment>
<dbReference type="InterPro" id="IPR001091">
    <property type="entry name" value="RM_Methyltransferase"/>
</dbReference>